<evidence type="ECO:0000313" key="6">
    <source>
        <dbReference type="Proteomes" id="UP000245845"/>
    </source>
</evidence>
<dbReference type="NCBIfam" id="TIGR01613">
    <property type="entry name" value="primase_Cterm"/>
    <property type="match status" value="1"/>
</dbReference>
<dbReference type="SMART" id="SM00885">
    <property type="entry name" value="D5_N"/>
    <property type="match status" value="1"/>
</dbReference>
<dbReference type="InterPro" id="IPR006500">
    <property type="entry name" value="Helicase_put_C_phage/plasmid"/>
</dbReference>
<gene>
    <name evidence="5" type="ORF">A8806_101573</name>
</gene>
<keyword evidence="6" id="KW-1185">Reference proteome</keyword>
<protein>
    <submittedName>
        <fullName evidence="5">P4 family phage/plasmid primase-like protein</fullName>
    </submittedName>
</protein>
<dbReference type="InterPro" id="IPR051620">
    <property type="entry name" value="ORF904-like_C"/>
</dbReference>
<evidence type="ECO:0000256" key="2">
    <source>
        <dbReference type="ARBA" id="ARBA00022801"/>
    </source>
</evidence>
<dbReference type="PANTHER" id="PTHR35372:SF2">
    <property type="entry name" value="SF3 HELICASE DOMAIN-CONTAINING PROTEIN"/>
    <property type="match status" value="1"/>
</dbReference>
<evidence type="ECO:0000256" key="3">
    <source>
        <dbReference type="ARBA" id="ARBA00022840"/>
    </source>
</evidence>
<dbReference type="InterPro" id="IPR014818">
    <property type="entry name" value="Phage/plasmid_primase_P4_C"/>
</dbReference>
<dbReference type="GO" id="GO:0016787">
    <property type="term" value="F:hydrolase activity"/>
    <property type="evidence" value="ECO:0007669"/>
    <property type="project" value="UniProtKB-KW"/>
</dbReference>
<dbReference type="InterPro" id="IPR027417">
    <property type="entry name" value="P-loop_NTPase"/>
</dbReference>
<dbReference type="AlphaFoldDB" id="A0A2Y9BEX7"/>
<dbReference type="PANTHER" id="PTHR35372">
    <property type="entry name" value="ATP BINDING PROTEIN-RELATED"/>
    <property type="match status" value="1"/>
</dbReference>
<dbReference type="Gene3D" id="3.40.50.300">
    <property type="entry name" value="P-loop containing nucleotide triphosphate hydrolases"/>
    <property type="match status" value="1"/>
</dbReference>
<dbReference type="Proteomes" id="UP000245845">
    <property type="component" value="Unassembled WGS sequence"/>
</dbReference>
<evidence type="ECO:0000256" key="1">
    <source>
        <dbReference type="ARBA" id="ARBA00022741"/>
    </source>
</evidence>
<evidence type="ECO:0000259" key="4">
    <source>
        <dbReference type="PROSITE" id="PS51206"/>
    </source>
</evidence>
<keyword evidence="3" id="KW-0067">ATP-binding</keyword>
<dbReference type="SUPFAM" id="SSF52540">
    <property type="entry name" value="P-loop containing nucleoside triphosphate hydrolases"/>
    <property type="match status" value="1"/>
</dbReference>
<keyword evidence="1" id="KW-0547">Nucleotide-binding</keyword>
<keyword evidence="2" id="KW-0378">Hydrolase</keyword>
<dbReference type="Pfam" id="PF08706">
    <property type="entry name" value="D5_N"/>
    <property type="match status" value="1"/>
</dbReference>
<dbReference type="GO" id="GO:0005524">
    <property type="term" value="F:ATP binding"/>
    <property type="evidence" value="ECO:0007669"/>
    <property type="project" value="UniProtKB-KW"/>
</dbReference>
<name>A0A2Y9BEX7_9FIRM</name>
<organism evidence="5 6">
    <name type="scientific">Faecalicatena orotica</name>
    <dbReference type="NCBI Taxonomy" id="1544"/>
    <lineage>
        <taxon>Bacteria</taxon>
        <taxon>Bacillati</taxon>
        <taxon>Bacillota</taxon>
        <taxon>Clostridia</taxon>
        <taxon>Lachnospirales</taxon>
        <taxon>Lachnospiraceae</taxon>
        <taxon>Faecalicatena</taxon>
    </lineage>
</organism>
<dbReference type="InterPro" id="IPR014015">
    <property type="entry name" value="Helicase_SF3_DNA-vir"/>
</dbReference>
<dbReference type="InterPro" id="IPR045455">
    <property type="entry name" value="NrS-1_pol-like_helicase"/>
</dbReference>
<reference evidence="5 6" key="1">
    <citation type="submission" date="2018-05" db="EMBL/GenBank/DDBJ databases">
        <title>The Hungate 1000. A catalogue of reference genomes from the rumen microbiome.</title>
        <authorList>
            <person name="Kelly W."/>
        </authorList>
    </citation>
    <scope>NUCLEOTIDE SEQUENCE [LARGE SCALE GENOMIC DNA]</scope>
    <source>
        <strain evidence="5 6">NLAE-zl-C242</strain>
    </source>
</reference>
<dbReference type="EMBL" id="QGDL01000001">
    <property type="protein sequence ID" value="PWJ32285.1"/>
    <property type="molecule type" value="Genomic_DNA"/>
</dbReference>
<sequence length="301" mass="33611">MQLVDAREEFETCCQVLTAAGISEKIVKAGGKALEKEIPATLEKKFKRYVSAKAYLAFVIKYRNYKYIVSTQNAAKPMVATDINDFDAHENLLNTPYATYDISKGVAGEQPHDPEDLITKITKCSLGDKGKDLWLDALDTFFCGNQELMDYVQETVGLAAVGKVYQEALIIAYGEGRNGKSTFWNTIARVLGNYSGTMSADTLTAGCRRNVMPEIAELKGKRLVIVAELEEGTHLSTSVLKKLCSTDMIHAEKKYKQPHAFKPTHTVVLYTNHLPKVGASDDGTWRRLLQICRLKNFRLMK</sequence>
<feature type="domain" description="SF3 helicase" evidence="4">
    <location>
        <begin position="147"/>
        <end position="301"/>
    </location>
</feature>
<comment type="caution">
    <text evidence="5">The sequence shown here is derived from an EMBL/GenBank/DDBJ whole genome shotgun (WGS) entry which is preliminary data.</text>
</comment>
<proteinExistence type="predicted"/>
<dbReference type="RefSeq" id="WP_242995930.1">
    <property type="nucleotide sequence ID" value="NZ_BAAACK010000007.1"/>
</dbReference>
<dbReference type="PROSITE" id="PS51206">
    <property type="entry name" value="SF3_HELICASE_1"/>
    <property type="match status" value="1"/>
</dbReference>
<dbReference type="Pfam" id="PF19263">
    <property type="entry name" value="DUF5906"/>
    <property type="match status" value="1"/>
</dbReference>
<accession>A0A2Y9BEX7</accession>
<evidence type="ECO:0000313" key="5">
    <source>
        <dbReference type="EMBL" id="PWJ32285.1"/>
    </source>
</evidence>